<keyword evidence="4" id="KW-1185">Reference proteome</keyword>
<gene>
    <name evidence="3" type="ORF">SAMEA3906486_05281</name>
</gene>
<proteinExistence type="predicted"/>
<organism evidence="3 4">
    <name type="scientific">Bordetella ansorpii</name>
    <dbReference type="NCBI Taxonomy" id="288768"/>
    <lineage>
        <taxon>Bacteria</taxon>
        <taxon>Pseudomonadati</taxon>
        <taxon>Pseudomonadota</taxon>
        <taxon>Betaproteobacteria</taxon>
        <taxon>Burkholderiales</taxon>
        <taxon>Alcaligenaceae</taxon>
        <taxon>Bordetella</taxon>
    </lineage>
</organism>
<accession>A0A157SW80</accession>
<name>A0A157SW80_9BORD</name>
<dbReference type="NCBIfam" id="TIGR01760">
    <property type="entry name" value="tape_meas_TP901"/>
    <property type="match status" value="1"/>
</dbReference>
<dbReference type="STRING" id="288768.SAMEA3906486_05281"/>
<reference evidence="3 4" key="1">
    <citation type="submission" date="2016-04" db="EMBL/GenBank/DDBJ databases">
        <authorList>
            <consortium name="Pathogen Informatics"/>
        </authorList>
    </citation>
    <scope>NUCLEOTIDE SEQUENCE [LARGE SCALE GENOMIC DNA]</scope>
    <source>
        <strain evidence="3 4">H050680373</strain>
    </source>
</reference>
<protein>
    <submittedName>
        <fullName evidence="3">Bacteriophage protein</fullName>
    </submittedName>
</protein>
<evidence type="ECO:0000313" key="3">
    <source>
        <dbReference type="EMBL" id="SAI74565.1"/>
    </source>
</evidence>
<dbReference type="InterPro" id="IPR010090">
    <property type="entry name" value="Phage_tape_meas"/>
</dbReference>
<sequence length="725" mass="75343">MSEFTVGVRVTGDAAGLAKAAQEAKKSLDSLAGVGTKDLSAINKAAKATETSLVTMSTRSRSEFTRMAQARESLGIRSEQRVQREILRTQAAYQRLTSSGTLTWREQRRAAEQMRETIGRLNAEMGVYSTRQRAVAGMQRAGMVVAGLAAGAAVVAPKVGRAFAYDEQLAGMANTAYGDPSLSADEDRARRFAGRQEMDQAIRQAIRYGGGTREDAAATLNSLLSSGRFEARDSLTIFREAVRAATANQAAGDDFAQIAFAANASMGIKPEDMAKAFGAATYAGQSGAFEIRDMAKALPGQFAAASNVGLSGLEGFAKLAALNQASRLTAGTSDEAATNTQNLLGKMGAQDTRANFAKLGINYDKRLAEGRMQGQDALDVTASIIEEQLAKNKNYQAALKAYRSAETGSDRQEALGSVMKIAQGGVISKLFPDQQAMKALVGFLADRENVGKVATDSLVYGADAVSRNMWTVEDSPSFRLNQAKQAAEFANYDAMIKLGPAVSSVADTFTDLAGKYPELAAAISGATTALQGLAVTAGVIGLGGAVLGGKGVGAGAGKMLRGGWSAGAQGVRAAGSAAVGAAEVTAAGATALGATGLAAGGLLVGAPVLGAYAYDRMTNTEGGLRQRIADREARLAEFDQLIAAKRDAGDTPESINRVQAERDAMAASRDDMTHRLQELLANTRIGGEITVNVTAAPGVQAHTELKPNDGTSMTGAVGRTNVDTD</sequence>
<dbReference type="AlphaFoldDB" id="A0A157SW80"/>
<evidence type="ECO:0000313" key="4">
    <source>
        <dbReference type="Proteomes" id="UP000076848"/>
    </source>
</evidence>
<dbReference type="Pfam" id="PF10145">
    <property type="entry name" value="PhageMin_Tail"/>
    <property type="match status" value="1"/>
</dbReference>
<evidence type="ECO:0000259" key="2">
    <source>
        <dbReference type="Pfam" id="PF10145"/>
    </source>
</evidence>
<evidence type="ECO:0000256" key="1">
    <source>
        <dbReference type="SAM" id="MobiDB-lite"/>
    </source>
</evidence>
<feature type="domain" description="Phage tail tape measure protein" evidence="2">
    <location>
        <begin position="210"/>
        <end position="392"/>
    </location>
</feature>
<dbReference type="OrthoDB" id="8019720at2"/>
<dbReference type="RefSeq" id="WP_066133971.1">
    <property type="nucleotide sequence ID" value="NZ_FKIF01000010.1"/>
</dbReference>
<dbReference type="Proteomes" id="UP000076848">
    <property type="component" value="Unassembled WGS sequence"/>
</dbReference>
<dbReference type="EMBL" id="FKIF01000010">
    <property type="protein sequence ID" value="SAI74565.1"/>
    <property type="molecule type" value="Genomic_DNA"/>
</dbReference>
<feature type="region of interest" description="Disordered" evidence="1">
    <location>
        <begin position="704"/>
        <end position="725"/>
    </location>
</feature>